<protein>
    <submittedName>
        <fullName evidence="1">Uncharacterized protein</fullName>
    </submittedName>
</protein>
<reference evidence="2" key="1">
    <citation type="submission" date="2017-09" db="EMBL/GenBank/DDBJ databases">
        <title>Depth-based differentiation of microbial function through sediment-hosted aquifers and enrichment of novel symbionts in the deep terrestrial subsurface.</title>
        <authorList>
            <person name="Probst A.J."/>
            <person name="Ladd B."/>
            <person name="Jarett J.K."/>
            <person name="Geller-Mcgrath D.E."/>
            <person name="Sieber C.M.K."/>
            <person name="Emerson J.B."/>
            <person name="Anantharaman K."/>
            <person name="Thomas B.C."/>
            <person name="Malmstrom R."/>
            <person name="Stieglmeier M."/>
            <person name="Klingl A."/>
            <person name="Woyke T."/>
            <person name="Ryan C.M."/>
            <person name="Banfield J.F."/>
        </authorList>
    </citation>
    <scope>NUCLEOTIDE SEQUENCE [LARGE SCALE GENOMIC DNA]</scope>
</reference>
<name>A0A2M6P173_9BACT</name>
<dbReference type="AlphaFoldDB" id="A0A2M6P173"/>
<dbReference type="Proteomes" id="UP000228528">
    <property type="component" value="Unassembled WGS sequence"/>
</dbReference>
<organism evidence="1 2">
    <name type="scientific">Candidatus Magasanikbacteria bacterium CG10_big_fil_rev_8_21_14_0_10_38_6</name>
    <dbReference type="NCBI Taxonomy" id="1974647"/>
    <lineage>
        <taxon>Bacteria</taxon>
        <taxon>Candidatus Magasanikiibacteriota</taxon>
    </lineage>
</organism>
<evidence type="ECO:0000313" key="2">
    <source>
        <dbReference type="Proteomes" id="UP000228528"/>
    </source>
</evidence>
<sequence>MAKQNFFQYDEIFKKLGFQKRNIFLILTTYEKTLGNSTLRIMYSPGRASYQSIFHITAKVVGKNDLIIGHKISMNMRHVKEMPNVFSLSKEEIKVFTNNINWAQNIFSQEYVTTAVREMFPKQSQHDTLSIVNGQLLVRVLFHRVHELEIKKLIEGIEILVQATQKVV</sequence>
<dbReference type="EMBL" id="PFBW01000109">
    <property type="protein sequence ID" value="PIR77428.1"/>
    <property type="molecule type" value="Genomic_DNA"/>
</dbReference>
<comment type="caution">
    <text evidence="1">The sequence shown here is derived from an EMBL/GenBank/DDBJ whole genome shotgun (WGS) entry which is preliminary data.</text>
</comment>
<evidence type="ECO:0000313" key="1">
    <source>
        <dbReference type="EMBL" id="PIR77428.1"/>
    </source>
</evidence>
<proteinExistence type="predicted"/>
<accession>A0A2M6P173</accession>
<gene>
    <name evidence="1" type="ORF">COU30_02505</name>
</gene>